<dbReference type="GO" id="GO:0004792">
    <property type="term" value="F:thiosulfate-cyanide sulfurtransferase activity"/>
    <property type="evidence" value="ECO:0007669"/>
    <property type="project" value="InterPro"/>
</dbReference>
<dbReference type="Pfam" id="PF00581">
    <property type="entry name" value="Rhodanese"/>
    <property type="match status" value="1"/>
</dbReference>
<evidence type="ECO:0000259" key="2">
    <source>
        <dbReference type="PROSITE" id="PS50206"/>
    </source>
</evidence>
<reference evidence="3 4" key="1">
    <citation type="journal article" date="2011" name="Proc. Natl. Acad. Sci. U.S.A.">
        <title>Genetic diversity and population structure of the endangered marsupial Sarcophilus harrisii (Tasmanian devil).</title>
        <authorList>
            <person name="Miller W."/>
            <person name="Hayes V.M."/>
            <person name="Ratan A."/>
            <person name="Petersen D.C."/>
            <person name="Wittekindt N.E."/>
            <person name="Miller J."/>
            <person name="Walenz B."/>
            <person name="Knight J."/>
            <person name="Qi J."/>
            <person name="Zhao F."/>
            <person name="Wang Q."/>
            <person name="Bedoya-Reina O.C."/>
            <person name="Katiyar N."/>
            <person name="Tomsho L.P."/>
            <person name="Kasson L.M."/>
            <person name="Hardie R.A."/>
            <person name="Woodbridge P."/>
            <person name="Tindall E.A."/>
            <person name="Bertelsen M.F."/>
            <person name="Dixon D."/>
            <person name="Pyecroft S."/>
            <person name="Helgen K.M."/>
            <person name="Lesk A.M."/>
            <person name="Pringle T.H."/>
            <person name="Patterson N."/>
            <person name="Zhang Y."/>
            <person name="Kreiss A."/>
            <person name="Woods G.M."/>
            <person name="Jones M.E."/>
            <person name="Schuster S.C."/>
        </authorList>
    </citation>
    <scope>NUCLEOTIDE SEQUENCE [LARGE SCALE GENOMIC DNA]</scope>
</reference>
<dbReference type="InterPro" id="IPR001763">
    <property type="entry name" value="Rhodanese-like_dom"/>
</dbReference>
<dbReference type="Ensembl" id="ENSSHAT00000015332.2">
    <property type="protein sequence ID" value="ENSSHAP00000015206.2"/>
    <property type="gene ID" value="ENSSHAG00000012967.2"/>
</dbReference>
<dbReference type="InterPro" id="IPR001307">
    <property type="entry name" value="Thiosulphate_STrfase_CS"/>
</dbReference>
<evidence type="ECO:0000256" key="1">
    <source>
        <dbReference type="RuleBase" id="RU000507"/>
    </source>
</evidence>
<dbReference type="InParanoid" id="G3WIF1"/>
<dbReference type="Proteomes" id="UP000007648">
    <property type="component" value="Unassembled WGS sequence"/>
</dbReference>
<reference evidence="3" key="3">
    <citation type="submission" date="2025-09" db="UniProtKB">
        <authorList>
            <consortium name="Ensembl"/>
        </authorList>
    </citation>
    <scope>IDENTIFICATION</scope>
</reference>
<feature type="domain" description="Rhodanese" evidence="2">
    <location>
        <begin position="53"/>
        <end position="149"/>
    </location>
</feature>
<keyword evidence="4" id="KW-1185">Reference proteome</keyword>
<dbReference type="SUPFAM" id="SSF52821">
    <property type="entry name" value="Rhodanese/Cell cycle control phosphatase"/>
    <property type="match status" value="1"/>
</dbReference>
<evidence type="ECO:0000313" key="4">
    <source>
        <dbReference type="Proteomes" id="UP000007648"/>
    </source>
</evidence>
<reference evidence="3" key="2">
    <citation type="submission" date="2025-08" db="UniProtKB">
        <authorList>
            <consortium name="Ensembl"/>
        </authorList>
    </citation>
    <scope>IDENTIFICATION</scope>
</reference>
<dbReference type="InterPro" id="IPR036873">
    <property type="entry name" value="Rhodanese-like_dom_sf"/>
</dbReference>
<keyword evidence="1" id="KW-0808">Transferase</keyword>
<sequence length="150" mass="17109">HTFIYLFSLFPACSPELRSSEGGHHLFCTAASQNITYKELKKLLHSKSKSNFLIDVREPWEILQCGQIPGSLNIPLGEIDQALQMNSEDFKEKYNQDMPSKSDNLVFCCLGGVRSKKALSTALLLGYESARHYPGGWKEWESYEYPEKKK</sequence>
<dbReference type="eggNOG" id="KOG1530">
    <property type="taxonomic scope" value="Eukaryota"/>
</dbReference>
<dbReference type="SMART" id="SM00450">
    <property type="entry name" value="RHOD"/>
    <property type="match status" value="1"/>
</dbReference>
<dbReference type="PROSITE" id="PS50206">
    <property type="entry name" value="RHODANESE_3"/>
    <property type="match status" value="1"/>
</dbReference>
<proteinExistence type="predicted"/>
<dbReference type="PANTHER" id="PTHR44086">
    <property type="entry name" value="THIOSULFATE SULFURTRANSFERASE RDL2, MITOCHONDRIAL-RELATED"/>
    <property type="match status" value="1"/>
</dbReference>
<dbReference type="STRING" id="9305.ENSSHAP00000015206"/>
<dbReference type="FunCoup" id="G3WIF1">
    <property type="interactions" value="13"/>
</dbReference>
<dbReference type="AlphaFoldDB" id="G3WIF1"/>
<gene>
    <name evidence="3" type="primary">TSTD3</name>
</gene>
<dbReference type="PROSITE" id="PS00683">
    <property type="entry name" value="RHODANESE_2"/>
    <property type="match status" value="1"/>
</dbReference>
<dbReference type="GeneTree" id="ENSGT00940000163155"/>
<dbReference type="Gene3D" id="3.40.250.10">
    <property type="entry name" value="Rhodanese-like domain"/>
    <property type="match status" value="1"/>
</dbReference>
<name>G3WIF1_SARHA</name>
<evidence type="ECO:0000313" key="3">
    <source>
        <dbReference type="Ensembl" id="ENSSHAP00000015206.2"/>
    </source>
</evidence>
<dbReference type="PANTHER" id="PTHR44086:SF10">
    <property type="entry name" value="THIOSULFATE SULFURTRANSFERASE_RHODANESE-LIKE DOMAIN-CONTAINING PROTEIN 3"/>
    <property type="match status" value="1"/>
</dbReference>
<accession>G3WIF1</accession>
<organism evidence="3 4">
    <name type="scientific">Sarcophilus harrisii</name>
    <name type="common">Tasmanian devil</name>
    <name type="synonym">Sarcophilus laniarius</name>
    <dbReference type="NCBI Taxonomy" id="9305"/>
    <lineage>
        <taxon>Eukaryota</taxon>
        <taxon>Metazoa</taxon>
        <taxon>Chordata</taxon>
        <taxon>Craniata</taxon>
        <taxon>Vertebrata</taxon>
        <taxon>Euteleostomi</taxon>
        <taxon>Mammalia</taxon>
        <taxon>Metatheria</taxon>
        <taxon>Dasyuromorphia</taxon>
        <taxon>Dasyuridae</taxon>
        <taxon>Sarcophilus</taxon>
    </lineage>
</organism>
<protein>
    <recommendedName>
        <fullName evidence="1">Sulfurtransferase</fullName>
    </recommendedName>
</protein>
<dbReference type="HOGENOM" id="CLU_089574_0_2_1"/>